<organism evidence="7 8">
    <name type="scientific">Corynebacterium breve</name>
    <dbReference type="NCBI Taxonomy" id="3049799"/>
    <lineage>
        <taxon>Bacteria</taxon>
        <taxon>Bacillati</taxon>
        <taxon>Actinomycetota</taxon>
        <taxon>Actinomycetes</taxon>
        <taxon>Mycobacteriales</taxon>
        <taxon>Corynebacteriaceae</taxon>
        <taxon>Corynebacterium</taxon>
    </lineage>
</organism>
<comment type="similarity">
    <text evidence="2 6">Belongs to the 4-toluene sulfonate uptake permease (TSUP) (TC 2.A.102) family.</text>
</comment>
<feature type="transmembrane region" description="Helical" evidence="6">
    <location>
        <begin position="32"/>
        <end position="61"/>
    </location>
</feature>
<evidence type="ECO:0000256" key="5">
    <source>
        <dbReference type="ARBA" id="ARBA00023136"/>
    </source>
</evidence>
<gene>
    <name evidence="7" type="ORF">QP027_10185</name>
</gene>
<feature type="transmembrane region" description="Helical" evidence="6">
    <location>
        <begin position="205"/>
        <end position="226"/>
    </location>
</feature>
<evidence type="ECO:0000313" key="8">
    <source>
        <dbReference type="Proteomes" id="UP001225598"/>
    </source>
</evidence>
<dbReference type="PANTHER" id="PTHR43701:SF12">
    <property type="entry name" value="MEMBRANE TRANSPORTER PROTEIN YTNM-RELATED"/>
    <property type="match status" value="1"/>
</dbReference>
<dbReference type="RefSeq" id="WP_284824571.1">
    <property type="nucleotide sequence ID" value="NZ_CP126969.1"/>
</dbReference>
<comment type="subcellular location">
    <subcellularLocation>
        <location evidence="6">Cell membrane</location>
        <topology evidence="6">Multi-pass membrane protein</topology>
    </subcellularLocation>
    <subcellularLocation>
        <location evidence="1">Membrane</location>
        <topology evidence="1">Multi-pass membrane protein</topology>
    </subcellularLocation>
</comment>
<keyword evidence="3 6" id="KW-0812">Transmembrane</keyword>
<evidence type="ECO:0000256" key="3">
    <source>
        <dbReference type="ARBA" id="ARBA00022692"/>
    </source>
</evidence>
<dbReference type="InterPro" id="IPR051598">
    <property type="entry name" value="TSUP/Inactive_protease-like"/>
</dbReference>
<keyword evidence="5 6" id="KW-0472">Membrane</keyword>
<evidence type="ECO:0000256" key="4">
    <source>
        <dbReference type="ARBA" id="ARBA00022989"/>
    </source>
</evidence>
<feature type="transmembrane region" description="Helical" evidence="6">
    <location>
        <begin position="233"/>
        <end position="255"/>
    </location>
</feature>
<reference evidence="7 8" key="1">
    <citation type="submission" date="2023-05" db="EMBL/GenBank/DDBJ databases">
        <title>Corynebacterium suedekumii sp. nov. and Corynebacterium breve sp. nov. isolated from raw cow's milk.</title>
        <authorList>
            <person name="Baer M.K."/>
            <person name="Mehl L."/>
            <person name="Hellmuth R."/>
            <person name="Marke G."/>
            <person name="Lipski A."/>
        </authorList>
    </citation>
    <scope>NUCLEOTIDE SEQUENCE [LARGE SCALE GENOMIC DNA]</scope>
    <source>
        <strain evidence="7 8">R4</strain>
    </source>
</reference>
<feature type="transmembrane region" description="Helical" evidence="6">
    <location>
        <begin position="261"/>
        <end position="281"/>
    </location>
</feature>
<sequence>MLTFILIGLAGFAAQLVDGGLGMGFGITSTTILIALAGLGPAQAVAAVNAAQLGTTFAAGVSHWRFGNVNWKAALKLGIPGMVLSFIGATVLSNLSVEAARPLTGIILMGLGIHLVMRFSRGRAPKKTTTKEPSGGLLFGLGSVGGFLSSTGGGGWGPVTMSTLLTMGRSEPRRIVGTVSASEFLVSIGGTAGFVVSMWDQLVENAMIILALLIGGVVAAPIAAFAVSRLNPYLLGGLVGTMLVVLNIPAVFGPLDLSETVLWIIRAAVLIVGFTVTIVGARRAREKAHEVEIVEAVDPDRERATESVHNSV</sequence>
<protein>
    <recommendedName>
        <fullName evidence="6">Probable membrane transporter protein</fullName>
    </recommendedName>
</protein>
<evidence type="ECO:0000256" key="6">
    <source>
        <dbReference type="RuleBase" id="RU363041"/>
    </source>
</evidence>
<accession>A0ABY8VGR8</accession>
<keyword evidence="6" id="KW-1003">Cell membrane</keyword>
<evidence type="ECO:0000256" key="1">
    <source>
        <dbReference type="ARBA" id="ARBA00004141"/>
    </source>
</evidence>
<feature type="transmembrane region" description="Helical" evidence="6">
    <location>
        <begin position="99"/>
        <end position="117"/>
    </location>
</feature>
<dbReference type="Pfam" id="PF01925">
    <property type="entry name" value="TauE"/>
    <property type="match status" value="1"/>
</dbReference>
<keyword evidence="4 6" id="KW-1133">Transmembrane helix</keyword>
<dbReference type="InterPro" id="IPR002781">
    <property type="entry name" value="TM_pro_TauE-like"/>
</dbReference>
<dbReference type="EMBL" id="CP126969">
    <property type="protein sequence ID" value="WIM67458.1"/>
    <property type="molecule type" value="Genomic_DNA"/>
</dbReference>
<dbReference type="PANTHER" id="PTHR43701">
    <property type="entry name" value="MEMBRANE TRANSPORTER PROTEIN MJ0441-RELATED"/>
    <property type="match status" value="1"/>
</dbReference>
<keyword evidence="8" id="KW-1185">Reference proteome</keyword>
<feature type="transmembrane region" description="Helical" evidence="6">
    <location>
        <begin position="73"/>
        <end position="93"/>
    </location>
</feature>
<evidence type="ECO:0000313" key="7">
    <source>
        <dbReference type="EMBL" id="WIM67458.1"/>
    </source>
</evidence>
<dbReference type="Proteomes" id="UP001225598">
    <property type="component" value="Chromosome"/>
</dbReference>
<evidence type="ECO:0000256" key="2">
    <source>
        <dbReference type="ARBA" id="ARBA00009142"/>
    </source>
</evidence>
<name>A0ABY8VGR8_9CORY</name>
<proteinExistence type="inferred from homology"/>